<keyword evidence="3" id="KW-0413">Isomerase</keyword>
<keyword evidence="8" id="KW-1185">Reference proteome</keyword>
<evidence type="ECO:0000259" key="6">
    <source>
        <dbReference type="Pfam" id="PF21238"/>
    </source>
</evidence>
<dbReference type="PANTHER" id="PTHR21568:SF0">
    <property type="entry name" value="TRNA PSEUDOURIDINE SYNTHASE PUS10"/>
    <property type="match status" value="1"/>
</dbReference>
<gene>
    <name evidence="7" type="primary">PUS10</name>
    <name evidence="7" type="ORF">BGW38_003812</name>
</gene>
<dbReference type="Pfam" id="PF21237">
    <property type="entry name" value="Pus10_N_euk"/>
    <property type="match status" value="1"/>
</dbReference>
<dbReference type="PANTHER" id="PTHR21568">
    <property type="entry name" value="TRNA PSEUDOURIDINE SYNTHASE PUS10"/>
    <property type="match status" value="1"/>
</dbReference>
<dbReference type="GO" id="GO:0031119">
    <property type="term" value="P:tRNA pseudouridine synthesis"/>
    <property type="evidence" value="ECO:0007669"/>
    <property type="project" value="TreeGrafter"/>
</dbReference>
<evidence type="ECO:0000256" key="1">
    <source>
        <dbReference type="ARBA" id="ARBA00012787"/>
    </source>
</evidence>
<feature type="domain" description="Pus10 N-terminal eukaryotes" evidence="5">
    <location>
        <begin position="115"/>
        <end position="284"/>
    </location>
</feature>
<dbReference type="Gene3D" id="3.30.70.2510">
    <property type="match status" value="1"/>
</dbReference>
<dbReference type="Proteomes" id="UP000780801">
    <property type="component" value="Unassembled WGS sequence"/>
</dbReference>
<evidence type="ECO:0000256" key="4">
    <source>
        <dbReference type="SAM" id="MobiDB-lite"/>
    </source>
</evidence>
<sequence length="458" mass="51381">MDSAHLKRESDQAGNLPKKLKQDTDQTHDLTARLERALSSREKKYINALLSIPCCGRCALRFLGIRDFGVYELAPCEIRNVLLRHCTDAADTDTGSQIDTTGLDKRTDFDPKSFCTVCVGTVQFAEGFVEEIVARMRQEGFVTNSFNMNVTLPTSTLIRNHAVGIYLHQQLGPIPMEQVDIKEVFKLLISWPIEAQTGLKLDFSSVLRMQVVVKHDETKDGHIFLSTMKESGMVIKTKRESRKMITVGDGRPHIVKALSSVSKERFTEVGNVPPTQTSTKPELDSIEMTRESVYVGGRYLKFSRDVSQTPWSIGTTVLAELSVSGIVCEPIKKAFRADDFKFVTAGREDANVRMLGNGRPFYMELINPRIPELSVETIQQVETEINAIMPEKVQIQKLTSITCEDTKVIKEGEETKTKSYSALCWASNPVDSTMIDAVNQFTDKSFIVEQQTPIRVLQ</sequence>
<dbReference type="GO" id="GO:0160148">
    <property type="term" value="F:tRNA pseudouridine(55) synthase activity"/>
    <property type="evidence" value="ECO:0007669"/>
    <property type="project" value="UniProtKB-EC"/>
</dbReference>
<evidence type="ECO:0000259" key="5">
    <source>
        <dbReference type="Pfam" id="PF21237"/>
    </source>
</evidence>
<proteinExistence type="predicted"/>
<evidence type="ECO:0000256" key="2">
    <source>
        <dbReference type="ARBA" id="ARBA00022694"/>
    </source>
</evidence>
<accession>A0A9P6KCF8</accession>
<dbReference type="InterPro" id="IPR039894">
    <property type="entry name" value="Pus10-like"/>
</dbReference>
<evidence type="ECO:0000256" key="3">
    <source>
        <dbReference type="ARBA" id="ARBA00023235"/>
    </source>
</evidence>
<dbReference type="EMBL" id="JAABOA010002497">
    <property type="protein sequence ID" value="KAF9579788.1"/>
    <property type="molecule type" value="Genomic_DNA"/>
</dbReference>
<dbReference type="FunFam" id="3.30.70.2510:FF:000001">
    <property type="entry name" value="tRNA pseudouridine synthase Pus10"/>
    <property type="match status" value="1"/>
</dbReference>
<feature type="compositionally biased region" description="Basic and acidic residues" evidence="4">
    <location>
        <begin position="1"/>
        <end position="11"/>
    </location>
</feature>
<reference evidence="7" key="1">
    <citation type="journal article" date="2020" name="Fungal Divers.">
        <title>Resolving the Mortierellaceae phylogeny through synthesis of multi-gene phylogenetics and phylogenomics.</title>
        <authorList>
            <person name="Vandepol N."/>
            <person name="Liber J."/>
            <person name="Desiro A."/>
            <person name="Na H."/>
            <person name="Kennedy M."/>
            <person name="Barry K."/>
            <person name="Grigoriev I.V."/>
            <person name="Miller A.N."/>
            <person name="O'Donnell K."/>
            <person name="Stajich J.E."/>
            <person name="Bonito G."/>
        </authorList>
    </citation>
    <scope>NUCLEOTIDE SEQUENCE</scope>
    <source>
        <strain evidence="7">KOD1015</strain>
    </source>
</reference>
<dbReference type="Pfam" id="PF21238">
    <property type="entry name" value="Pus10_C"/>
    <property type="match status" value="1"/>
</dbReference>
<dbReference type="EC" id="5.4.99.25" evidence="1"/>
<evidence type="ECO:0000313" key="7">
    <source>
        <dbReference type="EMBL" id="KAF9579788.1"/>
    </source>
</evidence>
<feature type="domain" description="Pus10-like C-terminal" evidence="6">
    <location>
        <begin position="294"/>
        <end position="458"/>
    </location>
</feature>
<dbReference type="AlphaFoldDB" id="A0A9P6KCF8"/>
<organism evidence="7 8">
    <name type="scientific">Lunasporangiospora selenospora</name>
    <dbReference type="NCBI Taxonomy" id="979761"/>
    <lineage>
        <taxon>Eukaryota</taxon>
        <taxon>Fungi</taxon>
        <taxon>Fungi incertae sedis</taxon>
        <taxon>Mucoromycota</taxon>
        <taxon>Mortierellomycotina</taxon>
        <taxon>Mortierellomycetes</taxon>
        <taxon>Mortierellales</taxon>
        <taxon>Mortierellaceae</taxon>
        <taxon>Lunasporangiospora</taxon>
    </lineage>
</organism>
<keyword evidence="2" id="KW-0819">tRNA processing</keyword>
<protein>
    <recommendedName>
        <fullName evidence="1">tRNA pseudouridine(55) synthase</fullName>
        <ecNumber evidence="1">5.4.99.25</ecNumber>
    </recommendedName>
</protein>
<evidence type="ECO:0000313" key="8">
    <source>
        <dbReference type="Proteomes" id="UP000780801"/>
    </source>
</evidence>
<feature type="region of interest" description="Disordered" evidence="4">
    <location>
        <begin position="1"/>
        <end position="25"/>
    </location>
</feature>
<dbReference type="InterPro" id="IPR048742">
    <property type="entry name" value="Pus10_N_euk"/>
</dbReference>
<dbReference type="InterPro" id="IPR048741">
    <property type="entry name" value="Pus10-like_C"/>
</dbReference>
<comment type="caution">
    <text evidence="7">The sequence shown here is derived from an EMBL/GenBank/DDBJ whole genome shotgun (WGS) entry which is preliminary data.</text>
</comment>
<feature type="non-terminal residue" evidence="7">
    <location>
        <position position="458"/>
    </location>
</feature>
<dbReference type="OrthoDB" id="271937at2759"/>
<name>A0A9P6KCF8_9FUNG</name>